<feature type="region of interest" description="Disordered" evidence="1">
    <location>
        <begin position="1"/>
        <end position="64"/>
    </location>
</feature>
<evidence type="ECO:0000313" key="5">
    <source>
        <dbReference type="Proteomes" id="UP001385951"/>
    </source>
</evidence>
<dbReference type="InterPro" id="IPR019734">
    <property type="entry name" value="TPR_rpt"/>
</dbReference>
<dbReference type="PRINTS" id="PR00625">
    <property type="entry name" value="JDOMAIN"/>
</dbReference>
<dbReference type="SMART" id="SM00028">
    <property type="entry name" value="TPR"/>
    <property type="match status" value="7"/>
</dbReference>
<dbReference type="InterPro" id="IPR011990">
    <property type="entry name" value="TPR-like_helical_dom_sf"/>
</dbReference>
<dbReference type="Gene3D" id="1.25.40.10">
    <property type="entry name" value="Tetratricopeptide repeat domain"/>
    <property type="match status" value="1"/>
</dbReference>
<dbReference type="InterPro" id="IPR052758">
    <property type="entry name" value="SRC_co-chaperone"/>
</dbReference>
<dbReference type="PROSITE" id="PS00636">
    <property type="entry name" value="DNAJ_1"/>
    <property type="match status" value="1"/>
</dbReference>
<keyword evidence="5" id="KW-1185">Reference proteome</keyword>
<dbReference type="PANTHER" id="PTHR44200:SF1">
    <property type="entry name" value="DNAJ HOMOLOG SUBFAMILY C MEMBER 7"/>
    <property type="match status" value="1"/>
</dbReference>
<evidence type="ECO:0000313" key="3">
    <source>
        <dbReference type="EMBL" id="KAK7676649.1"/>
    </source>
</evidence>
<dbReference type="SMART" id="SM00271">
    <property type="entry name" value="DnaJ"/>
    <property type="match status" value="1"/>
</dbReference>
<sequence>MANKKKSQQKKKQQQQQQEAADKPSPQNVPVPLTPVDSQEAEETTVLEASETSAGPTPPESVDPIKEAEKVKEQGNVAFKASKYQEAIDLYGKAIGFNGLEPTYYTNRAAAYMALKRFKPALLDCQQAANLQSNSPSPKTLVRLARCQLSTGSTAPALSTLRSVLAIDSTNAAALQLQKKVLELEAHLRNFEAAKGRKDWGMARLALDKCMQAIESEGGDIPSQWRVWRIELEVARGNWDAAGMAANDALRLDPTSPDILTLRGSILFLAAKTVSALQHVSSALRLDPSYEPAQKLRKRIKDVDRLKEEGNVAFKGGKLQEAVDKYSEALERIGESEEEGKGGQIRAMLLSNRATTLVKLERWDDALADTEGSLALNPTYFKALRTRARINVQLENFDAGIADFKSAIEQAQFEGSDADVRALKGELKKAEVALKRSKTKDYYKILGISREATESEIKKAYRKESLKHHPDKGGDEEKFKLASEAYSILSDPAKRERYDNGEDEDGMSGMGGMGGGMHPMDLSELFAQFHGFSGHPGFSGGRGGGFAF</sequence>
<dbReference type="Pfam" id="PF13432">
    <property type="entry name" value="TPR_16"/>
    <property type="match status" value="2"/>
</dbReference>
<protein>
    <recommendedName>
        <fullName evidence="2">J domain-containing protein</fullName>
    </recommendedName>
</protein>
<organism evidence="4 5">
    <name type="scientific">Cerrena zonata</name>
    <dbReference type="NCBI Taxonomy" id="2478898"/>
    <lineage>
        <taxon>Eukaryota</taxon>
        <taxon>Fungi</taxon>
        <taxon>Dikarya</taxon>
        <taxon>Basidiomycota</taxon>
        <taxon>Agaricomycotina</taxon>
        <taxon>Agaricomycetes</taxon>
        <taxon>Polyporales</taxon>
        <taxon>Cerrenaceae</taxon>
        <taxon>Cerrena</taxon>
    </lineage>
</organism>
<dbReference type="Pfam" id="PF00226">
    <property type="entry name" value="DnaJ"/>
    <property type="match status" value="1"/>
</dbReference>
<dbReference type="PROSITE" id="PS50076">
    <property type="entry name" value="DNAJ_2"/>
    <property type="match status" value="1"/>
</dbReference>
<dbReference type="EMBL" id="JASBNA010000109">
    <property type="protein sequence ID" value="KAK7676649.1"/>
    <property type="molecule type" value="Genomic_DNA"/>
</dbReference>
<feature type="domain" description="J" evidence="2">
    <location>
        <begin position="441"/>
        <end position="502"/>
    </location>
</feature>
<dbReference type="SUPFAM" id="SSF48452">
    <property type="entry name" value="TPR-like"/>
    <property type="match status" value="2"/>
</dbReference>
<dbReference type="PANTHER" id="PTHR44200">
    <property type="entry name" value="DNAJ HOMOLOG SUBFAMILY C MEMBER 7"/>
    <property type="match status" value="1"/>
</dbReference>
<dbReference type="CDD" id="cd06257">
    <property type="entry name" value="DnaJ"/>
    <property type="match status" value="1"/>
</dbReference>
<reference evidence="4 5" key="1">
    <citation type="submission" date="2022-09" db="EMBL/GenBank/DDBJ databases">
        <authorList>
            <person name="Palmer J.M."/>
        </authorList>
    </citation>
    <scope>NUCLEOTIDE SEQUENCE [LARGE SCALE GENOMIC DNA]</scope>
    <source>
        <strain evidence="4 5">DSM 7382</strain>
    </source>
</reference>
<dbReference type="AlphaFoldDB" id="A0AAW0G3X9"/>
<feature type="compositionally biased region" description="Basic residues" evidence="1">
    <location>
        <begin position="1"/>
        <end position="13"/>
    </location>
</feature>
<dbReference type="SUPFAM" id="SSF46565">
    <property type="entry name" value="Chaperone J-domain"/>
    <property type="match status" value="1"/>
</dbReference>
<dbReference type="InterPro" id="IPR036869">
    <property type="entry name" value="J_dom_sf"/>
</dbReference>
<dbReference type="EMBL" id="JASBNA010000019">
    <property type="protein sequence ID" value="KAK7685850.1"/>
    <property type="molecule type" value="Genomic_DNA"/>
</dbReference>
<name>A0AAW0G3X9_9APHY</name>
<comment type="caution">
    <text evidence="4">The sequence shown here is derived from an EMBL/GenBank/DDBJ whole genome shotgun (WGS) entry which is preliminary data.</text>
</comment>
<gene>
    <name evidence="4" type="ORF">QCA50_011196</name>
    <name evidence="3" type="ORF">QCA50_020392</name>
</gene>
<evidence type="ECO:0000313" key="4">
    <source>
        <dbReference type="EMBL" id="KAK7685850.1"/>
    </source>
</evidence>
<evidence type="ECO:0000256" key="1">
    <source>
        <dbReference type="SAM" id="MobiDB-lite"/>
    </source>
</evidence>
<dbReference type="Gene3D" id="1.10.287.110">
    <property type="entry name" value="DnaJ domain"/>
    <property type="match status" value="1"/>
</dbReference>
<evidence type="ECO:0000259" key="2">
    <source>
        <dbReference type="PROSITE" id="PS50076"/>
    </source>
</evidence>
<dbReference type="InterPro" id="IPR018253">
    <property type="entry name" value="DnaJ_domain_CS"/>
</dbReference>
<proteinExistence type="predicted"/>
<dbReference type="InterPro" id="IPR001623">
    <property type="entry name" value="DnaJ_domain"/>
</dbReference>
<dbReference type="Proteomes" id="UP001385951">
    <property type="component" value="Unassembled WGS sequence"/>
</dbReference>
<accession>A0AAW0G3X9</accession>